<comment type="similarity">
    <text evidence="2">Belongs to the glutamate-gated ion channel (TC 1.A.10.1) family.</text>
</comment>
<dbReference type="InterPro" id="IPR052192">
    <property type="entry name" value="Insect_Ionotropic_Sensory_Rcpt"/>
</dbReference>
<keyword evidence="3" id="KW-0813">Transport</keyword>
<evidence type="ECO:0000256" key="11">
    <source>
        <dbReference type="ARBA" id="ARBA00023286"/>
    </source>
</evidence>
<evidence type="ECO:0000256" key="2">
    <source>
        <dbReference type="ARBA" id="ARBA00008685"/>
    </source>
</evidence>
<reference evidence="15 16" key="1">
    <citation type="submission" date="2024-08" db="EMBL/GenBank/DDBJ databases">
        <title>Gnathostoma spinigerum genome.</title>
        <authorList>
            <person name="Gonzalez-Bertolin B."/>
            <person name="Monzon S."/>
            <person name="Zaballos A."/>
            <person name="Jimenez P."/>
            <person name="Dekumyoy P."/>
            <person name="Varona S."/>
            <person name="Cuesta I."/>
            <person name="Sumanam S."/>
            <person name="Adisakwattana P."/>
            <person name="Gasser R.B."/>
            <person name="Hernandez-Gonzalez A."/>
            <person name="Young N.D."/>
            <person name="Perteguer M.J."/>
        </authorList>
    </citation>
    <scope>NUCLEOTIDE SEQUENCE [LARGE SCALE GENOMIC DNA]</scope>
    <source>
        <strain evidence="15">AL3</strain>
        <tissue evidence="15">Liver</tissue>
    </source>
</reference>
<evidence type="ECO:0000256" key="5">
    <source>
        <dbReference type="ARBA" id="ARBA00022692"/>
    </source>
</evidence>
<keyword evidence="11" id="KW-1071">Ligand-gated ion channel</keyword>
<dbReference type="InterPro" id="IPR001320">
    <property type="entry name" value="Iontro_rcpt_C"/>
</dbReference>
<keyword evidence="5 13" id="KW-0812">Transmembrane</keyword>
<evidence type="ECO:0000256" key="4">
    <source>
        <dbReference type="ARBA" id="ARBA00022475"/>
    </source>
</evidence>
<keyword evidence="4" id="KW-1003">Cell membrane</keyword>
<feature type="transmembrane region" description="Helical" evidence="13">
    <location>
        <begin position="220"/>
        <end position="245"/>
    </location>
</feature>
<dbReference type="SUPFAM" id="SSF53850">
    <property type="entry name" value="Periplasmic binding protein-like II"/>
    <property type="match status" value="1"/>
</dbReference>
<evidence type="ECO:0000259" key="14">
    <source>
        <dbReference type="SMART" id="SM00918"/>
    </source>
</evidence>
<comment type="subcellular location">
    <subcellularLocation>
        <location evidence="1">Cell membrane</location>
        <topology evidence="1">Multi-pass membrane protein</topology>
    </subcellularLocation>
</comment>
<dbReference type="Pfam" id="PF10613">
    <property type="entry name" value="Lig_chan-Glu_bd"/>
    <property type="match status" value="1"/>
</dbReference>
<evidence type="ECO:0000313" key="16">
    <source>
        <dbReference type="Proteomes" id="UP001608902"/>
    </source>
</evidence>
<keyword evidence="10" id="KW-0325">Glycoprotein</keyword>
<dbReference type="PANTHER" id="PTHR42643">
    <property type="entry name" value="IONOTROPIC RECEPTOR 20A-RELATED"/>
    <property type="match status" value="1"/>
</dbReference>
<protein>
    <recommendedName>
        <fullName evidence="14">Ionotropic glutamate receptor L-glutamate and glycine-binding domain-containing protein</fullName>
    </recommendedName>
</protein>
<evidence type="ECO:0000256" key="13">
    <source>
        <dbReference type="SAM" id="Phobius"/>
    </source>
</evidence>
<dbReference type="EMBL" id="JBGFUD010008502">
    <property type="protein sequence ID" value="MFH4982107.1"/>
    <property type="molecule type" value="Genomic_DNA"/>
</dbReference>
<keyword evidence="7" id="KW-0406">Ion transport</keyword>
<accession>A0ABD6ESJ0</accession>
<keyword evidence="9" id="KW-0675">Receptor</keyword>
<evidence type="ECO:0000256" key="8">
    <source>
        <dbReference type="ARBA" id="ARBA00023136"/>
    </source>
</evidence>
<evidence type="ECO:0000256" key="1">
    <source>
        <dbReference type="ARBA" id="ARBA00004651"/>
    </source>
</evidence>
<dbReference type="AlphaFoldDB" id="A0ABD6ESJ0"/>
<feature type="transmembrane region" description="Helical" evidence="13">
    <location>
        <begin position="159"/>
        <end position="178"/>
    </location>
</feature>
<evidence type="ECO:0000256" key="3">
    <source>
        <dbReference type="ARBA" id="ARBA00022448"/>
    </source>
</evidence>
<keyword evidence="12" id="KW-0407">Ion channel</keyword>
<evidence type="ECO:0000256" key="6">
    <source>
        <dbReference type="ARBA" id="ARBA00022989"/>
    </source>
</evidence>
<dbReference type="GO" id="GO:0034220">
    <property type="term" value="P:monoatomic ion transmembrane transport"/>
    <property type="evidence" value="ECO:0007669"/>
    <property type="project" value="UniProtKB-KW"/>
</dbReference>
<dbReference type="Gene3D" id="3.40.190.10">
    <property type="entry name" value="Periplasmic binding protein-like II"/>
    <property type="match status" value="1"/>
</dbReference>
<evidence type="ECO:0000256" key="7">
    <source>
        <dbReference type="ARBA" id="ARBA00023065"/>
    </source>
</evidence>
<dbReference type="Gene3D" id="1.10.287.70">
    <property type="match status" value="1"/>
</dbReference>
<dbReference type="InterPro" id="IPR019594">
    <property type="entry name" value="Glu/Gly-bd"/>
</dbReference>
<dbReference type="Proteomes" id="UP001608902">
    <property type="component" value="Unassembled WGS sequence"/>
</dbReference>
<gene>
    <name evidence="15" type="ORF">AB6A40_008816</name>
</gene>
<evidence type="ECO:0000256" key="9">
    <source>
        <dbReference type="ARBA" id="ARBA00023170"/>
    </source>
</evidence>
<sequence length="254" mass="28942">MKHGKYPELYTEGIRNKSIRVIVPFIEPPFVGFRFVTTVNYVSFSDVEIRRKGYSPGIVMELLKIIGEELGLKYEFVQPTEPIWGHKEVNGSWSGVFGQLSRKEADILAGAAIMRSEYSEIADMTYPFQFGLPCMVVRSPRRFTDFSFSILTAPFKVEVWILTAVTVVICGIIFKILNDISSRISADVEIRIFQSVWTFFSIFVMQRVTHEPKSWSSRVMMAIAWFVSITLLATFSGSLVAIFALTRQYTKLKG</sequence>
<proteinExistence type="inferred from homology"/>
<dbReference type="PANTHER" id="PTHR42643:SF24">
    <property type="entry name" value="IONOTROPIC RECEPTOR 60A"/>
    <property type="match status" value="1"/>
</dbReference>
<name>A0ABD6ESJ0_9BILA</name>
<evidence type="ECO:0000313" key="15">
    <source>
        <dbReference type="EMBL" id="MFH4982107.1"/>
    </source>
</evidence>
<keyword evidence="8 13" id="KW-0472">Membrane</keyword>
<keyword evidence="6 13" id="KW-1133">Transmembrane helix</keyword>
<evidence type="ECO:0000256" key="12">
    <source>
        <dbReference type="ARBA" id="ARBA00023303"/>
    </source>
</evidence>
<organism evidence="15 16">
    <name type="scientific">Gnathostoma spinigerum</name>
    <dbReference type="NCBI Taxonomy" id="75299"/>
    <lineage>
        <taxon>Eukaryota</taxon>
        <taxon>Metazoa</taxon>
        <taxon>Ecdysozoa</taxon>
        <taxon>Nematoda</taxon>
        <taxon>Chromadorea</taxon>
        <taxon>Rhabditida</taxon>
        <taxon>Spirurina</taxon>
        <taxon>Gnathostomatomorpha</taxon>
        <taxon>Gnathostomatoidea</taxon>
        <taxon>Gnathostomatidae</taxon>
        <taxon>Gnathostoma</taxon>
    </lineage>
</organism>
<dbReference type="GO" id="GO:0050906">
    <property type="term" value="P:detection of stimulus involved in sensory perception"/>
    <property type="evidence" value="ECO:0007669"/>
    <property type="project" value="UniProtKB-ARBA"/>
</dbReference>
<keyword evidence="16" id="KW-1185">Reference proteome</keyword>
<evidence type="ECO:0000256" key="10">
    <source>
        <dbReference type="ARBA" id="ARBA00023180"/>
    </source>
</evidence>
<feature type="transmembrane region" description="Helical" evidence="13">
    <location>
        <begin position="190"/>
        <end position="208"/>
    </location>
</feature>
<dbReference type="Pfam" id="PF00060">
    <property type="entry name" value="Lig_chan"/>
    <property type="match status" value="1"/>
</dbReference>
<dbReference type="SMART" id="SM00918">
    <property type="entry name" value="Lig_chan-Glu_bd"/>
    <property type="match status" value="1"/>
</dbReference>
<comment type="caution">
    <text evidence="15">The sequence shown here is derived from an EMBL/GenBank/DDBJ whole genome shotgun (WGS) entry which is preliminary data.</text>
</comment>
<dbReference type="GO" id="GO:0005886">
    <property type="term" value="C:plasma membrane"/>
    <property type="evidence" value="ECO:0007669"/>
    <property type="project" value="UniProtKB-SubCell"/>
</dbReference>
<feature type="domain" description="Ionotropic glutamate receptor L-glutamate and glycine-binding" evidence="14">
    <location>
        <begin position="40"/>
        <end position="102"/>
    </location>
</feature>